<evidence type="ECO:0000256" key="2">
    <source>
        <dbReference type="ARBA" id="ARBA00022691"/>
    </source>
</evidence>
<dbReference type="SFLD" id="SFLDG01067">
    <property type="entry name" value="SPASM/twitch_domain_containing"/>
    <property type="match status" value="1"/>
</dbReference>
<organism evidence="8 9">
    <name type="scientific">Serratia fonticola</name>
    <dbReference type="NCBI Taxonomy" id="47917"/>
    <lineage>
        <taxon>Bacteria</taxon>
        <taxon>Pseudomonadati</taxon>
        <taxon>Pseudomonadota</taxon>
        <taxon>Gammaproteobacteria</taxon>
        <taxon>Enterobacterales</taxon>
        <taxon>Yersiniaceae</taxon>
        <taxon>Serratia</taxon>
    </lineage>
</organism>
<keyword evidence="5" id="KW-0411">Iron-sulfur</keyword>
<comment type="caution">
    <text evidence="8">The sequence shown here is derived from an EMBL/GenBank/DDBJ whole genome shotgun (WGS) entry which is preliminary data.</text>
</comment>
<dbReference type="SFLD" id="SFLDS00029">
    <property type="entry name" value="Radical_SAM"/>
    <property type="match status" value="1"/>
</dbReference>
<name>A0AAJ1YAW1_SERFO</name>
<dbReference type="Gene3D" id="3.20.20.70">
    <property type="entry name" value="Aldolase class I"/>
    <property type="match status" value="1"/>
</dbReference>
<keyword evidence="4" id="KW-0408">Iron</keyword>
<dbReference type="SFLD" id="SFLDG01384">
    <property type="entry name" value="thioether_bond_formation_requi"/>
    <property type="match status" value="1"/>
</dbReference>
<evidence type="ECO:0000256" key="5">
    <source>
        <dbReference type="ARBA" id="ARBA00023014"/>
    </source>
</evidence>
<dbReference type="InterPro" id="IPR058240">
    <property type="entry name" value="rSAM_sf"/>
</dbReference>
<evidence type="ECO:0000256" key="1">
    <source>
        <dbReference type="ARBA" id="ARBA00001966"/>
    </source>
</evidence>
<dbReference type="InterPro" id="IPR013785">
    <property type="entry name" value="Aldolase_TIM"/>
</dbReference>
<evidence type="ECO:0000259" key="7">
    <source>
        <dbReference type="Pfam" id="PF04055"/>
    </source>
</evidence>
<keyword evidence="3" id="KW-0479">Metal-binding</keyword>
<evidence type="ECO:0000256" key="6">
    <source>
        <dbReference type="ARBA" id="ARBA00023601"/>
    </source>
</evidence>
<evidence type="ECO:0000313" key="9">
    <source>
        <dbReference type="Proteomes" id="UP001224622"/>
    </source>
</evidence>
<evidence type="ECO:0000256" key="4">
    <source>
        <dbReference type="ARBA" id="ARBA00023004"/>
    </source>
</evidence>
<evidence type="ECO:0000256" key="3">
    <source>
        <dbReference type="ARBA" id="ARBA00022723"/>
    </source>
</evidence>
<dbReference type="Proteomes" id="UP001224622">
    <property type="component" value="Unassembled WGS sequence"/>
</dbReference>
<dbReference type="Pfam" id="PF04055">
    <property type="entry name" value="Radical_SAM"/>
    <property type="match status" value="1"/>
</dbReference>
<dbReference type="CDD" id="cd01335">
    <property type="entry name" value="Radical_SAM"/>
    <property type="match status" value="1"/>
</dbReference>
<dbReference type="SFLD" id="SFLDG01386">
    <property type="entry name" value="main_SPASM_domain-containing"/>
    <property type="match status" value="1"/>
</dbReference>
<comment type="cofactor">
    <cofactor evidence="1">
        <name>[4Fe-4S] cluster</name>
        <dbReference type="ChEBI" id="CHEBI:49883"/>
    </cofactor>
</comment>
<evidence type="ECO:0000313" key="8">
    <source>
        <dbReference type="EMBL" id="MDQ9125225.1"/>
    </source>
</evidence>
<dbReference type="InterPro" id="IPR024023">
    <property type="entry name" value="rSAM_paired_HxsB"/>
</dbReference>
<dbReference type="GO" id="GO:0016491">
    <property type="term" value="F:oxidoreductase activity"/>
    <property type="evidence" value="ECO:0007669"/>
    <property type="project" value="InterPro"/>
</dbReference>
<proteinExistence type="inferred from homology"/>
<comment type="similarity">
    <text evidence="6">Belongs to the radical SAM superfamily. Anaerobic sulfatase-maturating enzyme family.</text>
</comment>
<dbReference type="SUPFAM" id="SSF102114">
    <property type="entry name" value="Radical SAM enzymes"/>
    <property type="match status" value="1"/>
</dbReference>
<protein>
    <submittedName>
        <fullName evidence="8">His-Xaa-Ser system radical SAM maturase HxsB</fullName>
    </submittedName>
</protein>
<dbReference type="InterPro" id="IPR023867">
    <property type="entry name" value="Sulphatase_maturase_rSAM"/>
</dbReference>
<dbReference type="InterPro" id="IPR007197">
    <property type="entry name" value="rSAM"/>
</dbReference>
<feature type="domain" description="Radical SAM core" evidence="7">
    <location>
        <begin position="90"/>
        <end position="201"/>
    </location>
</feature>
<dbReference type="GO" id="GO:0051536">
    <property type="term" value="F:iron-sulfur cluster binding"/>
    <property type="evidence" value="ECO:0007669"/>
    <property type="project" value="UniProtKB-KW"/>
</dbReference>
<dbReference type="EMBL" id="JAVIGA010000001">
    <property type="protein sequence ID" value="MDQ9125225.1"/>
    <property type="molecule type" value="Genomic_DNA"/>
</dbReference>
<dbReference type="NCBIfam" id="TIGR03978">
    <property type="entry name" value="rSAM_paired_1"/>
    <property type="match status" value="1"/>
</dbReference>
<dbReference type="RefSeq" id="WP_309046582.1">
    <property type="nucleotide sequence ID" value="NZ_JAVIGA010000001.1"/>
</dbReference>
<dbReference type="GO" id="GO:0046872">
    <property type="term" value="F:metal ion binding"/>
    <property type="evidence" value="ECO:0007669"/>
    <property type="project" value="UniProtKB-KW"/>
</dbReference>
<sequence length="464" mass="51675">MKLMPFNFDRLSNGDVFISNLAGFHHFIAEKDFPALIKSSITDDKFANEVLESQLFLTEEDNHSLTASALSSGFAKRLMSDLAVNPIFMIVPTLRCDHTCKYCQVSRTAVGAKGYDLDANLIPLIVKQIKRLASPPYKIEIQGGEPFLRFDLIQLIYEQCEQTLGDEAFEIVIATSLSLLDASIISWAKQRNISFSVSLDGEEGVHNKSRILAGNVSYTKASDGILRIKTELGKERVSTVTTVTKELIKNPSSIIDAHLSLDLTDIFVRPVSPYGFAHHDNFSFSMSEYYTFYKTLIDQIVEHNKKGIPLVEHSAAIHLKRIFNPGFSGYADLKSPCGVVLNCILFNYDGRVYGSDESRMLQKVNQAVDFSAGRVADMSFSKSDYYRAVLASSFNFAQPGCDTCAYQPFCGADPCQNISVQGEPNGDRSRSTFCHYHKGMFRFLMNALAENGDVAHVLKGWVYA</sequence>
<reference evidence="8" key="1">
    <citation type="submission" date="2023-08" db="EMBL/GenBank/DDBJ databases">
        <title>The Comparative Genomic Analysis of Yersiniaceae from Polar Regions.</title>
        <authorList>
            <person name="Goncharov A."/>
            <person name="Aslanov B."/>
            <person name="Kolodzhieva V."/>
            <person name="Azarov D."/>
            <person name="Mochov A."/>
            <person name="Lebedeva E."/>
        </authorList>
    </citation>
    <scope>NUCLEOTIDE SEQUENCE</scope>
    <source>
        <strain evidence="8">Vf</strain>
    </source>
</reference>
<accession>A0AAJ1YAW1</accession>
<dbReference type="PANTHER" id="PTHR43273:SF3">
    <property type="entry name" value="ANAEROBIC SULFATASE-MATURATING ENZYME HOMOLOG ASLB-RELATED"/>
    <property type="match status" value="1"/>
</dbReference>
<keyword evidence="2" id="KW-0949">S-adenosyl-L-methionine</keyword>
<dbReference type="AlphaFoldDB" id="A0AAJ1YAW1"/>
<gene>
    <name evidence="8" type="primary">hxsB</name>
    <name evidence="8" type="ORF">RDT67_02145</name>
</gene>
<dbReference type="PANTHER" id="PTHR43273">
    <property type="entry name" value="ANAEROBIC SULFATASE-MATURATING ENZYME HOMOLOG ASLB-RELATED"/>
    <property type="match status" value="1"/>
</dbReference>